<dbReference type="EMBL" id="JBBPFD010000022">
    <property type="protein sequence ID" value="KAK7881230.1"/>
    <property type="molecule type" value="Genomic_DNA"/>
</dbReference>
<dbReference type="GO" id="GO:0006302">
    <property type="term" value="P:double-strand break repair"/>
    <property type="evidence" value="ECO:0007669"/>
    <property type="project" value="TreeGrafter"/>
</dbReference>
<evidence type="ECO:0000313" key="3">
    <source>
        <dbReference type="Proteomes" id="UP001460270"/>
    </source>
</evidence>
<dbReference type="GO" id="GO:0004674">
    <property type="term" value="F:protein serine/threonine kinase activity"/>
    <property type="evidence" value="ECO:0007669"/>
    <property type="project" value="TreeGrafter"/>
</dbReference>
<dbReference type="PROSITE" id="PS51190">
    <property type="entry name" value="FATC"/>
    <property type="match status" value="1"/>
</dbReference>
<dbReference type="GO" id="GO:0033152">
    <property type="term" value="P:immunoglobulin V(D)J recombination"/>
    <property type="evidence" value="ECO:0007669"/>
    <property type="project" value="TreeGrafter"/>
</dbReference>
<organism evidence="2 3">
    <name type="scientific">Mugilogobius chulae</name>
    <name type="common">yellowstripe goby</name>
    <dbReference type="NCBI Taxonomy" id="88201"/>
    <lineage>
        <taxon>Eukaryota</taxon>
        <taxon>Metazoa</taxon>
        <taxon>Chordata</taxon>
        <taxon>Craniata</taxon>
        <taxon>Vertebrata</taxon>
        <taxon>Euteleostomi</taxon>
        <taxon>Actinopterygii</taxon>
        <taxon>Neopterygii</taxon>
        <taxon>Teleostei</taxon>
        <taxon>Neoteleostei</taxon>
        <taxon>Acanthomorphata</taxon>
        <taxon>Gobiaria</taxon>
        <taxon>Gobiiformes</taxon>
        <taxon>Gobioidei</taxon>
        <taxon>Gobiidae</taxon>
        <taxon>Gobionellinae</taxon>
        <taxon>Mugilogobius</taxon>
    </lineage>
</organism>
<evidence type="ECO:0000313" key="2">
    <source>
        <dbReference type="EMBL" id="KAK7881230.1"/>
    </source>
</evidence>
<comment type="caution">
    <text evidence="2">The sequence shown here is derived from an EMBL/GenBank/DDBJ whole genome shotgun (WGS) entry which is preliminary data.</text>
</comment>
<proteinExistence type="predicted"/>
<dbReference type="Proteomes" id="UP001460270">
    <property type="component" value="Unassembled WGS sequence"/>
</dbReference>
<sequence>MSNHTKPYKSFLLTKEVDTKEINWYPLQKVNFARRKLEGANPSTITSEELKLGFEKDAAFQGLQSVALGTKGENVRADLPAEGLSVEKQVDCLLDQAMDPNVLGRVWAGWEPWM</sequence>
<evidence type="ECO:0000259" key="1">
    <source>
        <dbReference type="PROSITE" id="PS51190"/>
    </source>
</evidence>
<dbReference type="InterPro" id="IPR003152">
    <property type="entry name" value="FATC_dom"/>
</dbReference>
<reference evidence="3" key="1">
    <citation type="submission" date="2024-04" db="EMBL/GenBank/DDBJ databases">
        <title>Salinicola lusitanus LLJ914,a marine bacterium isolated from the Okinawa Trough.</title>
        <authorList>
            <person name="Li J."/>
        </authorList>
    </citation>
    <scope>NUCLEOTIDE SEQUENCE [LARGE SCALE GENOMIC DNA]</scope>
</reference>
<keyword evidence="3" id="KW-1185">Reference proteome</keyword>
<dbReference type="PANTHER" id="PTHR11139">
    <property type="entry name" value="ATAXIA TELANGIECTASIA MUTATED ATM -RELATED"/>
    <property type="match status" value="1"/>
</dbReference>
<dbReference type="GO" id="GO:0005634">
    <property type="term" value="C:nucleus"/>
    <property type="evidence" value="ECO:0007669"/>
    <property type="project" value="TreeGrafter"/>
</dbReference>
<accession>A0AAW0MM72</accession>
<dbReference type="InterPro" id="IPR050517">
    <property type="entry name" value="DDR_Repair_Kinase"/>
</dbReference>
<dbReference type="SMART" id="SM01343">
    <property type="entry name" value="FATC"/>
    <property type="match status" value="1"/>
</dbReference>
<dbReference type="GO" id="GO:0000723">
    <property type="term" value="P:telomere maintenance"/>
    <property type="evidence" value="ECO:0007669"/>
    <property type="project" value="TreeGrafter"/>
</dbReference>
<gene>
    <name evidence="2" type="ORF">WMY93_029639</name>
</gene>
<dbReference type="PANTHER" id="PTHR11139:SF68">
    <property type="entry name" value="DNA-DEPENDENT PROTEIN KINASE CATALYTIC SUBUNIT"/>
    <property type="match status" value="1"/>
</dbReference>
<feature type="domain" description="FATC" evidence="1">
    <location>
        <begin position="82"/>
        <end position="114"/>
    </location>
</feature>
<dbReference type="GO" id="GO:0008630">
    <property type="term" value="P:intrinsic apoptotic signaling pathway in response to DNA damage"/>
    <property type="evidence" value="ECO:0007669"/>
    <property type="project" value="TreeGrafter"/>
</dbReference>
<name>A0AAW0MM72_9GOBI</name>
<dbReference type="AlphaFoldDB" id="A0AAW0MM72"/>
<dbReference type="Pfam" id="PF02260">
    <property type="entry name" value="FATC"/>
    <property type="match status" value="1"/>
</dbReference>
<protein>
    <recommendedName>
        <fullName evidence="1">FATC domain-containing protein</fullName>
    </recommendedName>
</protein>